<accession>A0ABX0HBG6</accession>
<evidence type="ECO:0000313" key="2">
    <source>
        <dbReference type="EMBL" id="NHE57502.1"/>
    </source>
</evidence>
<protein>
    <recommendedName>
        <fullName evidence="1">FAD-dependent urate hydroxylase HpyO/Asp monooxygenase CreE-like FAD/NAD(P)-binding domain-containing protein</fullName>
    </recommendedName>
</protein>
<sequence length="506" mass="56915">MNHIAIIGGGACGVAVFVDLFHQIGLSGKPQAFSIHWYEEDEQFGKGLAFGTDQPGHILNTQADLMGIFPEEPDHFAKWLDENGGKSNKAVKGGGKLEDSYTSRNFYGNYLREQMQVYLRHAQNLGLSVVQYKQRAEKIDFEAGKYRITTNEGIMAHLADKVILAVGTPKPNKFSELRSNKNYIDFPWPSNRILKKYREHRNIGILGSSLSAIDTVITLLDNDYAGQIYLFSPDGLMPKVQPVENKNVERKFLTLSNLNRWKRERMQPIPVKLLFRWFLQELEVITGNPVRAKSLNRVGLPADQLLDKDIEWAEKRGDPVVNLAYSLRHEASALWDALSVEEKIKFKKWLGPHWAINRHGMPLHNAYKLKRAFDMGKLKVIPFFENLEEDRGEGANFIMKTVSGASYEVGLLINATGSPGALDQMGNALITYLLEKKLIRSHPVGGAVVNPRTMQLFSPAGGNGIFAVGHLVNGMLMDVNAVWFNVKTVRNLTQEILFRILDGNND</sequence>
<evidence type="ECO:0000259" key="1">
    <source>
        <dbReference type="Pfam" id="PF13454"/>
    </source>
</evidence>
<dbReference type="Pfam" id="PF13454">
    <property type="entry name" value="NAD_binding_9"/>
    <property type="match status" value="1"/>
</dbReference>
<dbReference type="PANTHER" id="PTHR40254:SF1">
    <property type="entry name" value="BLR0577 PROTEIN"/>
    <property type="match status" value="1"/>
</dbReference>
<dbReference type="InterPro" id="IPR052189">
    <property type="entry name" value="L-asp_N-monooxygenase_NS-form"/>
</dbReference>
<gene>
    <name evidence="2" type="ORF">G9Q97_11845</name>
</gene>
<dbReference type="EMBL" id="JAANYN010000004">
    <property type="protein sequence ID" value="NHE57502.1"/>
    <property type="molecule type" value="Genomic_DNA"/>
</dbReference>
<dbReference type="InterPro" id="IPR036188">
    <property type="entry name" value="FAD/NAD-bd_sf"/>
</dbReference>
<organism evidence="2 3">
    <name type="scientific">Cyclobacterium plantarum</name>
    <dbReference type="NCBI Taxonomy" id="2716263"/>
    <lineage>
        <taxon>Bacteria</taxon>
        <taxon>Pseudomonadati</taxon>
        <taxon>Bacteroidota</taxon>
        <taxon>Cytophagia</taxon>
        <taxon>Cytophagales</taxon>
        <taxon>Cyclobacteriaceae</taxon>
        <taxon>Cyclobacterium</taxon>
    </lineage>
</organism>
<dbReference type="RefSeq" id="WP_166147063.1">
    <property type="nucleotide sequence ID" value="NZ_JAANYN010000004.1"/>
</dbReference>
<comment type="caution">
    <text evidence="2">The sequence shown here is derived from an EMBL/GenBank/DDBJ whole genome shotgun (WGS) entry which is preliminary data.</text>
</comment>
<dbReference type="SUPFAM" id="SSF51905">
    <property type="entry name" value="FAD/NAD(P)-binding domain"/>
    <property type="match status" value="1"/>
</dbReference>
<dbReference type="Proteomes" id="UP000649799">
    <property type="component" value="Unassembled WGS sequence"/>
</dbReference>
<feature type="domain" description="FAD-dependent urate hydroxylase HpyO/Asp monooxygenase CreE-like FAD/NAD(P)-binding" evidence="1">
    <location>
        <begin position="5"/>
        <end position="168"/>
    </location>
</feature>
<name>A0ABX0HBG6_9BACT</name>
<dbReference type="Gene3D" id="3.50.50.60">
    <property type="entry name" value="FAD/NAD(P)-binding domain"/>
    <property type="match status" value="1"/>
</dbReference>
<dbReference type="InterPro" id="IPR038732">
    <property type="entry name" value="HpyO/CreE_NAD-binding"/>
</dbReference>
<keyword evidence="3" id="KW-1185">Reference proteome</keyword>
<reference evidence="2 3" key="1">
    <citation type="submission" date="2020-03" db="EMBL/GenBank/DDBJ databases">
        <title>Cyclobacterium plantarum sp. nov., a marine bacterium isolated from a coastal-marine wetland.</title>
        <authorList>
            <person name="Sanchez-Porro C."/>
            <person name="Ventosa A."/>
            <person name="Amoozegar M."/>
        </authorList>
    </citation>
    <scope>NUCLEOTIDE SEQUENCE [LARGE SCALE GENOMIC DNA]</scope>
    <source>
        <strain evidence="2 3">GBPx2</strain>
    </source>
</reference>
<dbReference type="PANTHER" id="PTHR40254">
    <property type="entry name" value="BLR0577 PROTEIN"/>
    <property type="match status" value="1"/>
</dbReference>
<evidence type="ECO:0000313" key="3">
    <source>
        <dbReference type="Proteomes" id="UP000649799"/>
    </source>
</evidence>
<proteinExistence type="predicted"/>